<evidence type="ECO:0000256" key="1">
    <source>
        <dbReference type="ARBA" id="ARBA00004120"/>
    </source>
</evidence>
<keyword evidence="5" id="KW-0106">Calcium</keyword>
<evidence type="ECO:0000256" key="6">
    <source>
        <dbReference type="ARBA" id="ARBA00023054"/>
    </source>
</evidence>
<keyword evidence="6" id="KW-0175">Coiled coil</keyword>
<dbReference type="GO" id="GO:0005930">
    <property type="term" value="C:axoneme"/>
    <property type="evidence" value="ECO:0007669"/>
    <property type="project" value="UniProtKB-SubCell"/>
</dbReference>
<evidence type="ECO:0000256" key="5">
    <source>
        <dbReference type="ARBA" id="ARBA00022837"/>
    </source>
</evidence>
<dbReference type="STRING" id="1156394.T0RNW5"/>
<dbReference type="SMART" id="SM00054">
    <property type="entry name" value="EFh"/>
    <property type="match status" value="3"/>
</dbReference>
<dbReference type="GO" id="GO:0060271">
    <property type="term" value="P:cilium assembly"/>
    <property type="evidence" value="ECO:0007669"/>
    <property type="project" value="TreeGrafter"/>
</dbReference>
<dbReference type="PROSITE" id="PS50222">
    <property type="entry name" value="EF_HAND_2"/>
    <property type="match status" value="2"/>
</dbReference>
<dbReference type="InterPro" id="IPR011992">
    <property type="entry name" value="EF-hand-dom_pair"/>
</dbReference>
<feature type="domain" description="EF-hand" evidence="10">
    <location>
        <begin position="487"/>
        <end position="522"/>
    </location>
</feature>
<name>T0RNW5_SAPDV</name>
<dbReference type="OrthoDB" id="26525at2759"/>
<proteinExistence type="inferred from homology"/>
<dbReference type="PANTHER" id="PTHR31363:SF0">
    <property type="entry name" value="TRAF3-INTERACTING PROTEIN 1"/>
    <property type="match status" value="1"/>
</dbReference>
<dbReference type="PANTHER" id="PTHR31363">
    <property type="entry name" value="TRAF3-INTERACTING PROTEIN 1"/>
    <property type="match status" value="1"/>
</dbReference>
<evidence type="ECO:0000256" key="2">
    <source>
        <dbReference type="ARBA" id="ARBA00004430"/>
    </source>
</evidence>
<dbReference type="CDD" id="cd00051">
    <property type="entry name" value="EFh"/>
    <property type="match status" value="1"/>
</dbReference>
<dbReference type="OMA" id="PSWIRQF"/>
<evidence type="ECO:0000313" key="11">
    <source>
        <dbReference type="EMBL" id="EQC34078.1"/>
    </source>
</evidence>
<keyword evidence="7" id="KW-0206">Cytoskeleton</keyword>
<keyword evidence="8" id="KW-0966">Cell projection</keyword>
<dbReference type="SUPFAM" id="SSF47473">
    <property type="entry name" value="EF-hand"/>
    <property type="match status" value="1"/>
</dbReference>
<dbReference type="InterPro" id="IPR018799">
    <property type="entry name" value="TRAF3IP1"/>
</dbReference>
<dbReference type="GeneID" id="19949017"/>
<dbReference type="InterPro" id="IPR042576">
    <property type="entry name" value="TRAF3IP1_N_sf"/>
</dbReference>
<dbReference type="GO" id="GO:0008017">
    <property type="term" value="F:microtubule binding"/>
    <property type="evidence" value="ECO:0007669"/>
    <property type="project" value="InterPro"/>
</dbReference>
<dbReference type="VEuPathDB" id="FungiDB:SDRG_08290"/>
<dbReference type="GO" id="GO:0005509">
    <property type="term" value="F:calcium ion binding"/>
    <property type="evidence" value="ECO:0007669"/>
    <property type="project" value="InterPro"/>
</dbReference>
<dbReference type="AlphaFoldDB" id="T0RNW5"/>
<dbReference type="RefSeq" id="XP_008612390.1">
    <property type="nucleotide sequence ID" value="XM_008614168.1"/>
</dbReference>
<comment type="subcellular location">
    <subcellularLocation>
        <location evidence="2">Cytoplasm</location>
        <location evidence="2">Cytoskeleton</location>
        <location evidence="2">Cilium axoneme</location>
    </subcellularLocation>
    <subcellularLocation>
        <location evidence="1">Cytoplasm</location>
        <location evidence="1">Cytoskeleton</location>
        <location evidence="1">Cilium basal body</location>
    </subcellularLocation>
</comment>
<dbReference type="eggNOG" id="ENOG502RXSY">
    <property type="taxonomic scope" value="Eukaryota"/>
</dbReference>
<dbReference type="Proteomes" id="UP000030762">
    <property type="component" value="Unassembled WGS sequence"/>
</dbReference>
<feature type="domain" description="EF-hand" evidence="10">
    <location>
        <begin position="451"/>
        <end position="486"/>
    </location>
</feature>
<reference evidence="11 12" key="1">
    <citation type="submission" date="2012-04" db="EMBL/GenBank/DDBJ databases">
        <title>The Genome Sequence of Saprolegnia declina VS20.</title>
        <authorList>
            <consortium name="The Broad Institute Genome Sequencing Platform"/>
            <person name="Russ C."/>
            <person name="Nusbaum C."/>
            <person name="Tyler B."/>
            <person name="van West P."/>
            <person name="Dieguez-Uribeondo J."/>
            <person name="de Bruijn I."/>
            <person name="Tripathy S."/>
            <person name="Jiang R."/>
            <person name="Young S.K."/>
            <person name="Zeng Q."/>
            <person name="Gargeya S."/>
            <person name="Fitzgerald M."/>
            <person name="Haas B."/>
            <person name="Abouelleil A."/>
            <person name="Alvarado L."/>
            <person name="Arachchi H.M."/>
            <person name="Berlin A."/>
            <person name="Chapman S.B."/>
            <person name="Goldberg J."/>
            <person name="Griggs A."/>
            <person name="Gujja S."/>
            <person name="Hansen M."/>
            <person name="Howarth C."/>
            <person name="Imamovic A."/>
            <person name="Larimer J."/>
            <person name="McCowen C."/>
            <person name="Montmayeur A."/>
            <person name="Murphy C."/>
            <person name="Neiman D."/>
            <person name="Pearson M."/>
            <person name="Priest M."/>
            <person name="Roberts A."/>
            <person name="Saif S."/>
            <person name="Shea T."/>
            <person name="Sisk P."/>
            <person name="Sykes S."/>
            <person name="Wortman J."/>
            <person name="Nusbaum C."/>
            <person name="Birren B."/>
        </authorList>
    </citation>
    <scope>NUCLEOTIDE SEQUENCE [LARGE SCALE GENOMIC DNA]</scope>
    <source>
        <strain evidence="11 12">VS20</strain>
    </source>
</reference>
<gene>
    <name evidence="11" type="ORF">SDRG_08290</name>
</gene>
<evidence type="ECO:0000313" key="12">
    <source>
        <dbReference type="Proteomes" id="UP000030762"/>
    </source>
</evidence>
<evidence type="ECO:0000256" key="9">
    <source>
        <dbReference type="ARBA" id="ARBA00043971"/>
    </source>
</evidence>
<dbReference type="InterPro" id="IPR002048">
    <property type="entry name" value="EF_hand_dom"/>
</dbReference>
<evidence type="ECO:0000256" key="8">
    <source>
        <dbReference type="ARBA" id="ARBA00023273"/>
    </source>
</evidence>
<keyword evidence="4" id="KW-0970">Cilium biogenesis/degradation</keyword>
<sequence>MGDTGVQGLYAALHAAFPSLPITPKVLLRPPFPLLHTVCVAAFGAVGVFSPTQLALARVTTRELKAAFLTRALALVTFALEANKPRGDYVSVLFLVSPVQVLAGLEVDRTQEFLHQIVVAARLPRAALEVATERVVTTGERRLYTTAVTFRRGLVQGQAAVRRFLARKRLEPTVGTRFLKEFDGFGVFEGVIHSKAGGTYVLSYPADGDEEELELDELLRVLARSRELEALQESTSKTEVTETSTTVIDKATEVIDNPTEKDGPPTDNNLFKALEAVLRATTAVPKPMSTVDDNNQQQEPPMPAWRAKLLTLMSSEATSSTETNNEMLMGSEDKELDAPSMVRVLDEAAIHSLPPPSLPKLQVPGGHAQWAKRLKLSKGTSAPRLPAVPIASKAPVAKPRHNNQTQSPPRHKALLHSLGDPHDHSFHDYASRGKSKVIYKIIQRIDRHLRRKHLRVIDLFRYCDADSSGGISRDELEDVLKQLDIQLPPPELHIIMAHLDKNGNGVLDIDEFESLVRMNRRTDARRDQLRREFPHVVHSALEASHQMLLDNWAVNVKKLLPYKDVILSAARTIDKAETGSIPVAALHHILRRMSLSSKSVVSGGRVHLNAKGAQGHPRRLPHAGATAAQPRAALGHRQCLCRKAHARQQVPRPNVARAV</sequence>
<organism evidence="11 12">
    <name type="scientific">Saprolegnia diclina (strain VS20)</name>
    <dbReference type="NCBI Taxonomy" id="1156394"/>
    <lineage>
        <taxon>Eukaryota</taxon>
        <taxon>Sar</taxon>
        <taxon>Stramenopiles</taxon>
        <taxon>Oomycota</taxon>
        <taxon>Saprolegniomycetes</taxon>
        <taxon>Saprolegniales</taxon>
        <taxon>Saprolegniaceae</taxon>
        <taxon>Saprolegnia</taxon>
    </lineage>
</organism>
<dbReference type="InterPro" id="IPR040468">
    <property type="entry name" value="TRAF3IP1_N"/>
</dbReference>
<dbReference type="GO" id="GO:0030992">
    <property type="term" value="C:intraciliary transport particle B"/>
    <property type="evidence" value="ECO:0007669"/>
    <property type="project" value="TreeGrafter"/>
</dbReference>
<keyword evidence="3" id="KW-0963">Cytoplasm</keyword>
<evidence type="ECO:0000256" key="3">
    <source>
        <dbReference type="ARBA" id="ARBA00022490"/>
    </source>
</evidence>
<dbReference type="GO" id="GO:0042073">
    <property type="term" value="P:intraciliary transport"/>
    <property type="evidence" value="ECO:0007669"/>
    <property type="project" value="TreeGrafter"/>
</dbReference>
<evidence type="ECO:0000256" key="7">
    <source>
        <dbReference type="ARBA" id="ARBA00023212"/>
    </source>
</evidence>
<dbReference type="Pfam" id="PF10243">
    <property type="entry name" value="MIP-T3"/>
    <property type="match status" value="1"/>
</dbReference>
<dbReference type="GO" id="GO:0036064">
    <property type="term" value="C:ciliary basal body"/>
    <property type="evidence" value="ECO:0007669"/>
    <property type="project" value="TreeGrafter"/>
</dbReference>
<dbReference type="GO" id="GO:0070507">
    <property type="term" value="P:regulation of microtubule cytoskeleton organization"/>
    <property type="evidence" value="ECO:0007669"/>
    <property type="project" value="TreeGrafter"/>
</dbReference>
<dbReference type="InterPro" id="IPR018247">
    <property type="entry name" value="EF_Hand_1_Ca_BS"/>
</dbReference>
<dbReference type="PROSITE" id="PS00018">
    <property type="entry name" value="EF_HAND_1"/>
    <property type="match status" value="1"/>
</dbReference>
<comment type="similarity">
    <text evidence="9">Belongs to the TRAF3IP1 family.</text>
</comment>
<protein>
    <recommendedName>
        <fullName evidence="10">EF-hand domain-containing protein</fullName>
    </recommendedName>
</protein>
<dbReference type="Gene3D" id="1.10.238.10">
    <property type="entry name" value="EF-hand"/>
    <property type="match status" value="1"/>
</dbReference>
<dbReference type="Gene3D" id="1.10.418.50">
    <property type="entry name" value="Microtubule-binding protein MIP-T3"/>
    <property type="match status" value="1"/>
</dbReference>
<evidence type="ECO:0000259" key="10">
    <source>
        <dbReference type="PROSITE" id="PS50222"/>
    </source>
</evidence>
<keyword evidence="12" id="KW-1185">Reference proteome</keyword>
<dbReference type="InParanoid" id="T0RNW5"/>
<evidence type="ECO:0000256" key="4">
    <source>
        <dbReference type="ARBA" id="ARBA00022794"/>
    </source>
</evidence>
<dbReference type="Pfam" id="PF13499">
    <property type="entry name" value="EF-hand_7"/>
    <property type="match status" value="1"/>
</dbReference>
<dbReference type="EMBL" id="JH767156">
    <property type="protein sequence ID" value="EQC34078.1"/>
    <property type="molecule type" value="Genomic_DNA"/>
</dbReference>
<accession>T0RNW5</accession>